<feature type="domain" description="F-box" evidence="1">
    <location>
        <begin position="8"/>
        <end position="54"/>
    </location>
</feature>
<accession>A0A0C3CF14</accession>
<dbReference type="EMBL" id="KN831778">
    <property type="protein sequence ID" value="KIM42176.1"/>
    <property type="molecule type" value="Genomic_DNA"/>
</dbReference>
<dbReference type="SUPFAM" id="SSF81383">
    <property type="entry name" value="F-box domain"/>
    <property type="match status" value="1"/>
</dbReference>
<dbReference type="Gene3D" id="1.20.1280.50">
    <property type="match status" value="1"/>
</dbReference>
<evidence type="ECO:0000313" key="2">
    <source>
        <dbReference type="EMBL" id="KIM42176.1"/>
    </source>
</evidence>
<reference evidence="2 3" key="1">
    <citation type="submission" date="2014-04" db="EMBL/GenBank/DDBJ databases">
        <authorList>
            <consortium name="DOE Joint Genome Institute"/>
            <person name="Kuo A."/>
            <person name="Gay G."/>
            <person name="Dore J."/>
            <person name="Kohler A."/>
            <person name="Nagy L.G."/>
            <person name="Floudas D."/>
            <person name="Copeland A."/>
            <person name="Barry K.W."/>
            <person name="Cichocki N."/>
            <person name="Veneault-Fourrey C."/>
            <person name="LaButti K."/>
            <person name="Lindquist E.A."/>
            <person name="Lipzen A."/>
            <person name="Lundell T."/>
            <person name="Morin E."/>
            <person name="Murat C."/>
            <person name="Sun H."/>
            <person name="Tunlid A."/>
            <person name="Henrissat B."/>
            <person name="Grigoriev I.V."/>
            <person name="Hibbett D.S."/>
            <person name="Martin F."/>
            <person name="Nordberg H.P."/>
            <person name="Cantor M.N."/>
            <person name="Hua S.X."/>
        </authorList>
    </citation>
    <scope>NUCLEOTIDE SEQUENCE [LARGE SCALE GENOMIC DNA]</scope>
    <source>
        <strain evidence="3">h7</strain>
    </source>
</reference>
<protein>
    <recommendedName>
        <fullName evidence="1">F-box domain-containing protein</fullName>
    </recommendedName>
</protein>
<sequence length="196" mass="21949">MRHTTWGFKYFLHLPYDIHSLILSFLHPEDIIATRKTCKAMFDATLQRDLWMKAVVQLCQENAVHPSSFPVARMSLLALEYASMGVMRWKRLVSDTGSSGKKGLLSPFREMSLRHDFLSSAELFLVPGGRFLLILNAGRLSIWDLLDIHEPTACPGDIQPIASIDCHSFTSHPAPEGSGILIITITINNVSETDLL</sequence>
<name>A0A0C3CF14_HEBCY</name>
<dbReference type="Proteomes" id="UP000053424">
    <property type="component" value="Unassembled WGS sequence"/>
</dbReference>
<organism evidence="2 3">
    <name type="scientific">Hebeloma cylindrosporum</name>
    <dbReference type="NCBI Taxonomy" id="76867"/>
    <lineage>
        <taxon>Eukaryota</taxon>
        <taxon>Fungi</taxon>
        <taxon>Dikarya</taxon>
        <taxon>Basidiomycota</taxon>
        <taxon>Agaricomycotina</taxon>
        <taxon>Agaricomycetes</taxon>
        <taxon>Agaricomycetidae</taxon>
        <taxon>Agaricales</taxon>
        <taxon>Agaricineae</taxon>
        <taxon>Hymenogastraceae</taxon>
        <taxon>Hebeloma</taxon>
    </lineage>
</organism>
<dbReference type="CDD" id="cd09917">
    <property type="entry name" value="F-box_SF"/>
    <property type="match status" value="1"/>
</dbReference>
<evidence type="ECO:0000313" key="3">
    <source>
        <dbReference type="Proteomes" id="UP000053424"/>
    </source>
</evidence>
<dbReference type="InterPro" id="IPR036047">
    <property type="entry name" value="F-box-like_dom_sf"/>
</dbReference>
<proteinExistence type="predicted"/>
<dbReference type="Pfam" id="PF12937">
    <property type="entry name" value="F-box-like"/>
    <property type="match status" value="1"/>
</dbReference>
<gene>
    <name evidence="2" type="ORF">M413DRAFT_70465</name>
</gene>
<dbReference type="HOGENOM" id="CLU_1390394_0_0_1"/>
<evidence type="ECO:0000259" key="1">
    <source>
        <dbReference type="PROSITE" id="PS50181"/>
    </source>
</evidence>
<dbReference type="PROSITE" id="PS50181">
    <property type="entry name" value="FBOX"/>
    <property type="match status" value="1"/>
</dbReference>
<keyword evidence="3" id="KW-1185">Reference proteome</keyword>
<dbReference type="InterPro" id="IPR001810">
    <property type="entry name" value="F-box_dom"/>
</dbReference>
<reference evidence="3" key="2">
    <citation type="submission" date="2015-01" db="EMBL/GenBank/DDBJ databases">
        <title>Evolutionary Origins and Diversification of the Mycorrhizal Mutualists.</title>
        <authorList>
            <consortium name="DOE Joint Genome Institute"/>
            <consortium name="Mycorrhizal Genomics Consortium"/>
            <person name="Kohler A."/>
            <person name="Kuo A."/>
            <person name="Nagy L.G."/>
            <person name="Floudas D."/>
            <person name="Copeland A."/>
            <person name="Barry K.W."/>
            <person name="Cichocki N."/>
            <person name="Veneault-Fourrey C."/>
            <person name="LaButti K."/>
            <person name="Lindquist E.A."/>
            <person name="Lipzen A."/>
            <person name="Lundell T."/>
            <person name="Morin E."/>
            <person name="Murat C."/>
            <person name="Riley R."/>
            <person name="Ohm R."/>
            <person name="Sun H."/>
            <person name="Tunlid A."/>
            <person name="Henrissat B."/>
            <person name="Grigoriev I.V."/>
            <person name="Hibbett D.S."/>
            <person name="Martin F."/>
        </authorList>
    </citation>
    <scope>NUCLEOTIDE SEQUENCE [LARGE SCALE GENOMIC DNA]</scope>
    <source>
        <strain evidence="3">h7</strain>
    </source>
</reference>
<dbReference type="AlphaFoldDB" id="A0A0C3CF14"/>
<dbReference type="OrthoDB" id="2688364at2759"/>